<evidence type="ECO:0000256" key="9">
    <source>
        <dbReference type="SAM" id="SignalP"/>
    </source>
</evidence>
<dbReference type="GO" id="GO:0030154">
    <property type="term" value="P:cell differentiation"/>
    <property type="evidence" value="ECO:0007669"/>
    <property type="project" value="UniProtKB-KW"/>
</dbReference>
<evidence type="ECO:0000256" key="1">
    <source>
        <dbReference type="ARBA" id="ARBA00004221"/>
    </source>
</evidence>
<keyword evidence="3" id="KW-1003">Cell membrane</keyword>
<feature type="chain" id="PRO_5014128629" description="Placenta-expressed transcript 1 protein" evidence="9">
    <location>
        <begin position="26"/>
        <end position="230"/>
    </location>
</feature>
<dbReference type="GO" id="GO:0035313">
    <property type="term" value="P:wound healing, spreading of epidermal cells"/>
    <property type="evidence" value="ECO:0000318"/>
    <property type="project" value="GO_Central"/>
</dbReference>
<comment type="subcellular location">
    <subcellularLocation>
        <location evidence="1">Apical cell membrane</location>
    </subcellularLocation>
</comment>
<keyword evidence="4 9" id="KW-0732">Signal</keyword>
<dbReference type="AlphaFoldDB" id="G3SJ97"/>
<dbReference type="GeneTree" id="ENSGT00390000014690"/>
<dbReference type="EMBL" id="CABD030081589">
    <property type="status" value="NOT_ANNOTATED_CDS"/>
    <property type="molecule type" value="Genomic_DNA"/>
</dbReference>
<gene>
    <name evidence="10" type="primary">PLET1</name>
</gene>
<dbReference type="Proteomes" id="UP000001519">
    <property type="component" value="Chromosome 11"/>
</dbReference>
<proteinExistence type="predicted"/>
<organism evidence="10 11">
    <name type="scientific">Gorilla gorilla gorilla</name>
    <name type="common">Western lowland gorilla</name>
    <dbReference type="NCBI Taxonomy" id="9595"/>
    <lineage>
        <taxon>Eukaryota</taxon>
        <taxon>Metazoa</taxon>
        <taxon>Chordata</taxon>
        <taxon>Craniata</taxon>
        <taxon>Vertebrata</taxon>
        <taxon>Euteleostomi</taxon>
        <taxon>Mammalia</taxon>
        <taxon>Eutheria</taxon>
        <taxon>Euarchontoglires</taxon>
        <taxon>Primates</taxon>
        <taxon>Haplorrhini</taxon>
        <taxon>Catarrhini</taxon>
        <taxon>Hominidae</taxon>
        <taxon>Gorilla</taxon>
    </lineage>
</organism>
<dbReference type="GO" id="GO:0016324">
    <property type="term" value="C:apical plasma membrane"/>
    <property type="evidence" value="ECO:0000318"/>
    <property type="project" value="GO_Central"/>
</dbReference>
<evidence type="ECO:0000313" key="11">
    <source>
        <dbReference type="Proteomes" id="UP000001519"/>
    </source>
</evidence>
<evidence type="ECO:0000256" key="6">
    <source>
        <dbReference type="ARBA" id="ARBA00023136"/>
    </source>
</evidence>
<dbReference type="GO" id="GO:0009897">
    <property type="term" value="C:external side of plasma membrane"/>
    <property type="evidence" value="ECO:0000318"/>
    <property type="project" value="GO_Central"/>
</dbReference>
<reference evidence="11" key="1">
    <citation type="submission" date="2011-05" db="EMBL/GenBank/DDBJ databases">
        <title>Insights into the evolution of the great apes provided by the gorilla genome.</title>
        <authorList>
            <person name="Scally A."/>
        </authorList>
    </citation>
    <scope>NUCLEOTIDE SEQUENCE [LARGE SCALE GENOMIC DNA]</scope>
</reference>
<keyword evidence="5" id="KW-0221">Differentiation</keyword>
<dbReference type="STRING" id="9593.ENSGGOP00000028187"/>
<evidence type="ECO:0000256" key="4">
    <source>
        <dbReference type="ARBA" id="ARBA00022729"/>
    </source>
</evidence>
<reference evidence="10" key="3">
    <citation type="submission" date="2025-08" db="UniProtKB">
        <authorList>
            <consortium name="Ensembl"/>
        </authorList>
    </citation>
    <scope>IDENTIFICATION</scope>
</reference>
<comment type="function">
    <text evidence="8">Modulates leading keratinocyte migration and cellular adhesion to matrix proteins during a wound-healing response and promotes wound repair. May play a role during trichilemmal differentiation of the hair follicle.</text>
</comment>
<name>G3SJ97_GORGO</name>
<accession>G3SJ97</accession>
<dbReference type="InterPro" id="IPR026184">
    <property type="entry name" value="PLET1"/>
</dbReference>
<dbReference type="HOGENOM" id="CLU_099483_0_0_1"/>
<dbReference type="GO" id="GO:0001953">
    <property type="term" value="P:negative regulation of cell-matrix adhesion"/>
    <property type="evidence" value="ECO:0000318"/>
    <property type="project" value="GO_Central"/>
</dbReference>
<evidence type="ECO:0000256" key="2">
    <source>
        <dbReference type="ARBA" id="ARBA00014036"/>
    </source>
</evidence>
<dbReference type="GO" id="GO:0030335">
    <property type="term" value="P:positive regulation of cell migration"/>
    <property type="evidence" value="ECO:0000318"/>
    <property type="project" value="GO_Central"/>
</dbReference>
<dbReference type="Ensembl" id="ENSGGOT00000022374.2">
    <property type="protein sequence ID" value="ENSGGOP00000028187.2"/>
    <property type="gene ID" value="ENSGGOG00000028352.2"/>
</dbReference>
<keyword evidence="6" id="KW-0472">Membrane</keyword>
<feature type="signal peptide" evidence="9">
    <location>
        <begin position="1"/>
        <end position="25"/>
    </location>
</feature>
<evidence type="ECO:0000313" key="10">
    <source>
        <dbReference type="Ensembl" id="ENSGGOP00000028187.2"/>
    </source>
</evidence>
<evidence type="ECO:0000256" key="5">
    <source>
        <dbReference type="ARBA" id="ARBA00022782"/>
    </source>
</evidence>
<dbReference type="PANTHER" id="PTHR22527">
    <property type="entry name" value="PLACENTA-EXPRESSED TRANSCRIPT 1 PROTEIN"/>
    <property type="match status" value="1"/>
</dbReference>
<reference evidence="10" key="4">
    <citation type="submission" date="2025-09" db="UniProtKB">
        <authorList>
            <consortium name="Ensembl"/>
        </authorList>
    </citation>
    <scope>IDENTIFICATION</scope>
</reference>
<dbReference type="OMA" id="TVWVPVN"/>
<sequence length="230" mass="25710">MAVFHDMLLQPLGMFLCLSLQLSSATFIRYSSTCFTFDEYDPVTLDIKASSHIYEIFVPVNDSVYAVVMKTLDENSDSAGLWQRADENCYSNSTYYVKDQYTTVLEAQWQAPEPENITEVEIQAFTVQIRALPILSTLKLREKLSTLALAAKIPQSSAFKPFFMITPKSIRLEGLANQVFSSPITDAIYILLAFLTSTLLPKGKPGKQLFLPPLHSPTFSSKLVLGTECV</sequence>
<keyword evidence="11" id="KW-1185">Reference proteome</keyword>
<evidence type="ECO:0000256" key="7">
    <source>
        <dbReference type="ARBA" id="ARBA00023180"/>
    </source>
</evidence>
<reference evidence="10 11" key="2">
    <citation type="journal article" date="2012" name="Nature">
        <title>Insights into hominid evolution from the gorilla genome sequence.</title>
        <authorList>
            <person name="Scally A."/>
            <person name="Dutheil J.Y."/>
            <person name="Hillier L.W."/>
            <person name="Jordan G.E."/>
            <person name="Goodhead I."/>
            <person name="Herrero J."/>
            <person name="Hobolth A."/>
            <person name="Lappalainen T."/>
            <person name="Mailund T."/>
            <person name="Marques-Bonet T."/>
            <person name="McCarthy S."/>
            <person name="Montgomery S.H."/>
            <person name="Schwalie P.C."/>
            <person name="Tang Y.A."/>
            <person name="Ward M.C."/>
            <person name="Xue Y."/>
            <person name="Yngvadottir B."/>
            <person name="Alkan C."/>
            <person name="Andersen L.N."/>
            <person name="Ayub Q."/>
            <person name="Ball E.V."/>
            <person name="Beal K."/>
            <person name="Bradley B.J."/>
            <person name="Chen Y."/>
            <person name="Clee C.M."/>
            <person name="Fitzgerald S."/>
            <person name="Graves T.A."/>
            <person name="Gu Y."/>
            <person name="Heath P."/>
            <person name="Heger A."/>
            <person name="Karakoc E."/>
            <person name="Kolb-Kokocinski A."/>
            <person name="Laird G.K."/>
            <person name="Lunter G."/>
            <person name="Meader S."/>
            <person name="Mort M."/>
            <person name="Mullikin J.C."/>
            <person name="Munch K."/>
            <person name="O'Connor T.D."/>
            <person name="Phillips A.D."/>
            <person name="Prado-Martinez J."/>
            <person name="Rogers A.S."/>
            <person name="Sajjadian S."/>
            <person name="Schmidt D."/>
            <person name="Shaw K."/>
            <person name="Simpson J.T."/>
            <person name="Stenson P.D."/>
            <person name="Turner D.J."/>
            <person name="Vigilant L."/>
            <person name="Vilella A.J."/>
            <person name="Whitener W."/>
            <person name="Zhu B."/>
            <person name="Cooper D.N."/>
            <person name="de Jong P."/>
            <person name="Dermitzakis E.T."/>
            <person name="Eichler E.E."/>
            <person name="Flicek P."/>
            <person name="Goldman N."/>
            <person name="Mundy N.I."/>
            <person name="Ning Z."/>
            <person name="Odom D.T."/>
            <person name="Ponting C.P."/>
            <person name="Quail M.A."/>
            <person name="Ryder O.A."/>
            <person name="Searle S.M."/>
            <person name="Warren W.C."/>
            <person name="Wilson R.K."/>
            <person name="Schierup M.H."/>
            <person name="Rogers J."/>
            <person name="Tyler-Smith C."/>
            <person name="Durbin R."/>
        </authorList>
    </citation>
    <scope>NUCLEOTIDE SEQUENCE [LARGE SCALE GENOMIC DNA]</scope>
</reference>
<dbReference type="Bgee" id="ENSGGOG00000028352">
    <property type="expression patterns" value="Expressed in heart and 3 other cell types or tissues"/>
</dbReference>
<evidence type="ECO:0000256" key="8">
    <source>
        <dbReference type="ARBA" id="ARBA00024756"/>
    </source>
</evidence>
<dbReference type="InParanoid" id="G3SJ97"/>
<evidence type="ECO:0000256" key="3">
    <source>
        <dbReference type="ARBA" id="ARBA00022475"/>
    </source>
</evidence>
<protein>
    <recommendedName>
        <fullName evidence="2">Placenta-expressed transcript 1 protein</fullName>
    </recommendedName>
</protein>
<dbReference type="PANTHER" id="PTHR22527:SF2">
    <property type="entry name" value="PLACENTA-EXPRESSED TRANSCRIPT 1 PROTEIN"/>
    <property type="match status" value="1"/>
</dbReference>
<keyword evidence="7" id="KW-0325">Glycoprotein</keyword>